<proteinExistence type="predicted"/>
<evidence type="ECO:0000313" key="1">
    <source>
        <dbReference type="EMBL" id="NQE35435.1"/>
    </source>
</evidence>
<name>A0ABX2D190_9CYAN</name>
<reference evidence="1 2" key="1">
    <citation type="journal article" date="2020" name="Sci. Rep.">
        <title>A novel cyanobacterial geosmin producer, revising GeoA distribution and dispersion patterns in Bacteria.</title>
        <authorList>
            <person name="Churro C."/>
            <person name="Semedo-Aguiar A.P."/>
            <person name="Silva A.D."/>
            <person name="Pereira-Leal J.B."/>
            <person name="Leite R.B."/>
        </authorList>
    </citation>
    <scope>NUCLEOTIDE SEQUENCE [LARGE SCALE GENOMIC DNA]</scope>
    <source>
        <strain evidence="1 2">IPMA8</strain>
    </source>
</reference>
<dbReference type="EMBL" id="SRRZ01000055">
    <property type="protein sequence ID" value="NQE35435.1"/>
    <property type="molecule type" value="Genomic_DNA"/>
</dbReference>
<protein>
    <recommendedName>
        <fullName evidence="3">High-potential iron-sulfur protein</fullName>
    </recommendedName>
</protein>
<comment type="caution">
    <text evidence="1">The sequence shown here is derived from an EMBL/GenBank/DDBJ whole genome shotgun (WGS) entry which is preliminary data.</text>
</comment>
<evidence type="ECO:0008006" key="3">
    <source>
        <dbReference type="Google" id="ProtNLM"/>
    </source>
</evidence>
<organism evidence="1 2">
    <name type="scientific">Microcoleus asticus IPMA8</name>
    <dbReference type="NCBI Taxonomy" id="2563858"/>
    <lineage>
        <taxon>Bacteria</taxon>
        <taxon>Bacillati</taxon>
        <taxon>Cyanobacteriota</taxon>
        <taxon>Cyanophyceae</taxon>
        <taxon>Oscillatoriophycideae</taxon>
        <taxon>Oscillatoriales</taxon>
        <taxon>Microcoleaceae</taxon>
        <taxon>Microcoleus</taxon>
        <taxon>Microcoleus asticus</taxon>
    </lineage>
</organism>
<gene>
    <name evidence="1" type="ORF">E5S67_03167</name>
</gene>
<sequence>METLTLERNNIHSNRNQVISERGFNPASKCNFCGHYKLQRGSVGHCELFNAPVRGEWKSCTLAMPAFAASWENVECAKVSPEAFIN</sequence>
<keyword evidence="2" id="KW-1185">Reference proteome</keyword>
<evidence type="ECO:0000313" key="2">
    <source>
        <dbReference type="Proteomes" id="UP000702425"/>
    </source>
</evidence>
<dbReference type="RefSeq" id="WP_172188828.1">
    <property type="nucleotide sequence ID" value="NZ_CAWPPK010000269.1"/>
</dbReference>
<dbReference type="Proteomes" id="UP000702425">
    <property type="component" value="Unassembled WGS sequence"/>
</dbReference>
<accession>A0ABX2D190</accession>